<dbReference type="InterPro" id="IPR001310">
    <property type="entry name" value="Histidine_triad_HIT"/>
</dbReference>
<dbReference type="PANTHER" id="PTHR46648:SF1">
    <property type="entry name" value="ADENOSINE 5'-MONOPHOSPHORAMIDASE HNT1"/>
    <property type="match status" value="1"/>
</dbReference>
<dbReference type="GO" id="GO:0009117">
    <property type="term" value="P:nucleotide metabolic process"/>
    <property type="evidence" value="ECO:0007669"/>
    <property type="project" value="TreeGrafter"/>
</dbReference>
<dbReference type="Proteomes" id="UP000619376">
    <property type="component" value="Unassembled WGS sequence"/>
</dbReference>
<evidence type="ECO:0000313" key="4">
    <source>
        <dbReference type="Proteomes" id="UP000539473"/>
    </source>
</evidence>
<name>A0A7W8KIH4_9DEIO</name>
<dbReference type="Gene3D" id="3.30.428.10">
    <property type="entry name" value="HIT-like"/>
    <property type="match status" value="1"/>
</dbReference>
<dbReference type="SUPFAM" id="SSF54197">
    <property type="entry name" value="HIT-like"/>
    <property type="match status" value="1"/>
</dbReference>
<evidence type="ECO:0000313" key="5">
    <source>
        <dbReference type="Proteomes" id="UP000619376"/>
    </source>
</evidence>
<dbReference type="PANTHER" id="PTHR46648">
    <property type="entry name" value="HIT FAMILY PROTEIN 1"/>
    <property type="match status" value="1"/>
</dbReference>
<dbReference type="GO" id="GO:0016787">
    <property type="term" value="F:hydrolase activity"/>
    <property type="evidence" value="ECO:0007669"/>
    <property type="project" value="UniProtKB-KW"/>
</dbReference>
<dbReference type="Proteomes" id="UP000539473">
    <property type="component" value="Unassembled WGS sequence"/>
</dbReference>
<proteinExistence type="predicted"/>
<evidence type="ECO:0000313" key="3">
    <source>
        <dbReference type="EMBL" id="MBB5378807.1"/>
    </source>
</evidence>
<dbReference type="RefSeq" id="WP_184115583.1">
    <property type="nucleotide sequence ID" value="NZ_BNAJ01000014.1"/>
</dbReference>
<reference evidence="5" key="2">
    <citation type="journal article" date="2019" name="Int. J. Syst. Evol. Microbiol.">
        <title>The Global Catalogue of Microorganisms (GCM) 10K type strain sequencing project: providing services to taxonomists for standard genome sequencing and annotation.</title>
        <authorList>
            <consortium name="The Broad Institute Genomics Platform"/>
            <consortium name="The Broad Institute Genome Sequencing Center for Infectious Disease"/>
            <person name="Wu L."/>
            <person name="Ma J."/>
        </authorList>
    </citation>
    <scope>NUCLEOTIDE SEQUENCE [LARGE SCALE GENOMIC DNA]</scope>
    <source>
        <strain evidence="5">CGMCC 1.18437</strain>
    </source>
</reference>
<comment type="caution">
    <text evidence="3">The sequence shown here is derived from an EMBL/GenBank/DDBJ whole genome shotgun (WGS) entry which is preliminary data.</text>
</comment>
<reference evidence="2" key="1">
    <citation type="journal article" date="2014" name="Int. J. Syst. Evol. Microbiol.">
        <title>Complete genome of a new Firmicutes species belonging to the dominant human colonic microbiota ('Ruminococcus bicirculans') reveals two chromosomes and a selective capacity to utilize plant glucans.</title>
        <authorList>
            <consortium name="NISC Comparative Sequencing Program"/>
            <person name="Wegmann U."/>
            <person name="Louis P."/>
            <person name="Goesmann A."/>
            <person name="Henrissat B."/>
            <person name="Duncan S.H."/>
            <person name="Flint H.J."/>
        </authorList>
    </citation>
    <scope>NUCLEOTIDE SEQUENCE</scope>
    <source>
        <strain evidence="2">CGMCC 1.18437</strain>
    </source>
</reference>
<keyword evidence="5" id="KW-1185">Reference proteome</keyword>
<dbReference type="EMBL" id="BNAJ01000014">
    <property type="protein sequence ID" value="GHF60621.1"/>
    <property type="molecule type" value="Genomic_DNA"/>
</dbReference>
<gene>
    <name evidence="2" type="ORF">GCM10017781_41040</name>
    <name evidence="3" type="ORF">HNQ07_004314</name>
</gene>
<dbReference type="Pfam" id="PF01230">
    <property type="entry name" value="HIT"/>
    <property type="match status" value="1"/>
</dbReference>
<organism evidence="3 4">
    <name type="scientific">Deinococcus metalli</name>
    <dbReference type="NCBI Taxonomy" id="1141878"/>
    <lineage>
        <taxon>Bacteria</taxon>
        <taxon>Thermotogati</taxon>
        <taxon>Deinococcota</taxon>
        <taxon>Deinococci</taxon>
        <taxon>Deinococcales</taxon>
        <taxon>Deinococcaceae</taxon>
        <taxon>Deinococcus</taxon>
    </lineage>
</organism>
<accession>A0A7W8KIH4</accession>
<evidence type="ECO:0000259" key="1">
    <source>
        <dbReference type="Pfam" id="PF01230"/>
    </source>
</evidence>
<evidence type="ECO:0000313" key="2">
    <source>
        <dbReference type="EMBL" id="GHF60621.1"/>
    </source>
</evidence>
<sequence length="178" mass="20243">MRPRQAYDLDASVRHTQDGPCFICACLEGHPDYAHHRVFEDDFAVAFLARSPDAGGRELVQALGYVLIAPREHREGVIADFTPREYLRLQTVVYRVGQALEQELPTERVYVLSLGSQQGNRHVHWHVVPLPPGVPYAAQQFHFLMAEHGVMEMEPGELQELASRLRRRLMLLHEGPAD</sequence>
<dbReference type="InterPro" id="IPR036265">
    <property type="entry name" value="HIT-like_sf"/>
</dbReference>
<protein>
    <submittedName>
        <fullName evidence="3">Diadenosine tetraphosphate (Ap4A) HIT family hydrolase</fullName>
    </submittedName>
</protein>
<keyword evidence="3" id="KW-0378">Hydrolase</keyword>
<feature type="domain" description="HIT" evidence="1">
    <location>
        <begin position="36"/>
        <end position="129"/>
    </location>
</feature>
<reference evidence="2" key="4">
    <citation type="submission" date="2024-05" db="EMBL/GenBank/DDBJ databases">
        <authorList>
            <person name="Sun Q."/>
            <person name="Zhou Y."/>
        </authorList>
    </citation>
    <scope>NUCLEOTIDE SEQUENCE</scope>
    <source>
        <strain evidence="2">CGMCC 1.18437</strain>
    </source>
</reference>
<reference evidence="3 4" key="3">
    <citation type="submission" date="2020-08" db="EMBL/GenBank/DDBJ databases">
        <title>Genomic Encyclopedia of Type Strains, Phase IV (KMG-IV): sequencing the most valuable type-strain genomes for metagenomic binning, comparative biology and taxonomic classification.</title>
        <authorList>
            <person name="Goeker M."/>
        </authorList>
    </citation>
    <scope>NUCLEOTIDE SEQUENCE [LARGE SCALE GENOMIC DNA]</scope>
    <source>
        <strain evidence="3 4">DSM 27521</strain>
    </source>
</reference>
<dbReference type="EMBL" id="JACHFK010000015">
    <property type="protein sequence ID" value="MBB5378807.1"/>
    <property type="molecule type" value="Genomic_DNA"/>
</dbReference>
<dbReference type="InterPro" id="IPR011146">
    <property type="entry name" value="HIT-like"/>
</dbReference>
<dbReference type="AlphaFoldDB" id="A0A7W8KIH4"/>